<reference evidence="2" key="1">
    <citation type="submission" date="2022-11" db="EMBL/GenBank/DDBJ databases">
        <title>Minimal conservation of predation-associated metabolite biosynthetic gene clusters underscores biosynthetic potential of Myxococcota including descriptions for ten novel species: Archangium lansinium sp. nov., Myxococcus landrumus sp. nov., Nannocystis bai.</title>
        <authorList>
            <person name="Ahearne A."/>
            <person name="Stevens C."/>
            <person name="Dowd S."/>
        </authorList>
    </citation>
    <scope>NUCLEOTIDE SEQUENCE</scope>
    <source>
        <strain evidence="2">Fl3</strain>
    </source>
</reference>
<evidence type="ECO:0000256" key="1">
    <source>
        <dbReference type="SAM" id="Phobius"/>
    </source>
</evidence>
<gene>
    <name evidence="2" type="ORF">O0S08_33270</name>
</gene>
<feature type="transmembrane region" description="Helical" evidence="1">
    <location>
        <begin position="7"/>
        <end position="25"/>
    </location>
</feature>
<proteinExistence type="predicted"/>
<feature type="transmembrane region" description="Helical" evidence="1">
    <location>
        <begin position="137"/>
        <end position="154"/>
    </location>
</feature>
<accession>A0ABY7GW20</accession>
<organism evidence="2 3">
    <name type="scientific">Nannocystis punicea</name>
    <dbReference type="NCBI Taxonomy" id="2995304"/>
    <lineage>
        <taxon>Bacteria</taxon>
        <taxon>Pseudomonadati</taxon>
        <taxon>Myxococcota</taxon>
        <taxon>Polyangia</taxon>
        <taxon>Nannocystales</taxon>
        <taxon>Nannocystaceae</taxon>
        <taxon>Nannocystis</taxon>
    </lineage>
</organism>
<keyword evidence="1" id="KW-0472">Membrane</keyword>
<dbReference type="RefSeq" id="WP_269033448.1">
    <property type="nucleotide sequence ID" value="NZ_CP114040.1"/>
</dbReference>
<evidence type="ECO:0000313" key="3">
    <source>
        <dbReference type="Proteomes" id="UP001164459"/>
    </source>
</evidence>
<dbReference type="Proteomes" id="UP001164459">
    <property type="component" value="Chromosome"/>
</dbReference>
<dbReference type="EMBL" id="CP114040">
    <property type="protein sequence ID" value="WAS91084.1"/>
    <property type="molecule type" value="Genomic_DNA"/>
</dbReference>
<sequence>MPTEQFWNLAGFTPITLAFWIPGFIFHDWLVFLGWSWWQRGLAVMAFAALWAGLVERWSRHYLARRRKRALTEGELEDAQEALVPSPVEPQKLPVFATHEFWDYAFARLFGRARGVALKLFEFLFFMAFFYPSALVLGGAFSLLVVISLGLGAWQRRLLRRALEVGGQPGPALADACEPGGSRPRTTA</sequence>
<evidence type="ECO:0008006" key="4">
    <source>
        <dbReference type="Google" id="ProtNLM"/>
    </source>
</evidence>
<keyword evidence="1" id="KW-0812">Transmembrane</keyword>
<protein>
    <recommendedName>
        <fullName evidence="4">Glycosyl-4,4'-diaponeurosporenoate acyltransferase</fullName>
    </recommendedName>
</protein>
<evidence type="ECO:0000313" key="2">
    <source>
        <dbReference type="EMBL" id="WAS91084.1"/>
    </source>
</evidence>
<feature type="transmembrane region" description="Helical" evidence="1">
    <location>
        <begin position="37"/>
        <end position="59"/>
    </location>
</feature>
<name>A0ABY7GW20_9BACT</name>
<keyword evidence="3" id="KW-1185">Reference proteome</keyword>
<keyword evidence="1" id="KW-1133">Transmembrane helix</keyword>